<dbReference type="AlphaFoldDB" id="A0A7C3SLI4"/>
<dbReference type="EMBL" id="DTIB01000096">
    <property type="protein sequence ID" value="HGB25471.1"/>
    <property type="molecule type" value="Genomic_DNA"/>
</dbReference>
<feature type="transmembrane region" description="Helical" evidence="1">
    <location>
        <begin position="194"/>
        <end position="218"/>
    </location>
</feature>
<feature type="transmembrane region" description="Helical" evidence="1">
    <location>
        <begin position="230"/>
        <end position="251"/>
    </location>
</feature>
<accession>A0A7C3SLI4</accession>
<feature type="transmembrane region" description="Helical" evidence="1">
    <location>
        <begin position="73"/>
        <end position="96"/>
    </location>
</feature>
<keyword evidence="1" id="KW-0472">Membrane</keyword>
<feature type="transmembrane region" description="Helical" evidence="1">
    <location>
        <begin position="43"/>
        <end position="66"/>
    </location>
</feature>
<proteinExistence type="predicted"/>
<name>A0A7C3SLI4_THEPE</name>
<feature type="transmembrane region" description="Helical" evidence="1">
    <location>
        <begin position="258"/>
        <end position="278"/>
    </location>
</feature>
<evidence type="ECO:0000256" key="1">
    <source>
        <dbReference type="SAM" id="Phobius"/>
    </source>
</evidence>
<comment type="caution">
    <text evidence="2">The sequence shown here is derived from an EMBL/GenBank/DDBJ whole genome shotgun (WGS) entry which is preliminary data.</text>
</comment>
<dbReference type="Gene3D" id="1.10.472.100">
    <property type="entry name" value="Presenilin"/>
    <property type="match status" value="1"/>
</dbReference>
<feature type="transmembrane region" description="Helical" evidence="1">
    <location>
        <begin position="129"/>
        <end position="149"/>
    </location>
</feature>
<gene>
    <name evidence="2" type="ORF">ENV88_05490</name>
</gene>
<keyword evidence="1" id="KW-1133">Transmembrane helix</keyword>
<keyword evidence="1" id="KW-0812">Transmembrane</keyword>
<reference evidence="2" key="1">
    <citation type="journal article" date="2020" name="mSystems">
        <title>Genome- and Community-Level Interaction Insights into Carbon Utilization and Element Cycling Functions of Hydrothermarchaeota in Hydrothermal Sediment.</title>
        <authorList>
            <person name="Zhou Z."/>
            <person name="Liu Y."/>
            <person name="Xu W."/>
            <person name="Pan J."/>
            <person name="Luo Z.H."/>
            <person name="Li M."/>
        </authorList>
    </citation>
    <scope>NUCLEOTIDE SEQUENCE [LARGE SCALE GENOMIC DNA]</scope>
    <source>
        <strain evidence="2">SpSt-8</strain>
    </source>
</reference>
<sequence length="279" mass="29864">MLSAALVVLLVLAGSAALGYLVMRLDIASSFTPFYPGGDTPVGAAINSLFFLLLVLAGAGMLLALTRRRRLDILHLVLAVAIFVSYWGILEIYAAVLVDEELGALVDLMSLAIAFLTAFLVVKPLSLTLLSALLLLYGVMVGPIFTAMLTPLSTVAVSATLAAYDAYSVTRGPLKRFLETLSQHQDSGKNRGELLRGAVVHIGPLSLGMGDVLVYSMLSPLFLATPSYSLLRWIVCSVGLLAGFLATLWMLRRRHFMPALPLPVAFSLSAYATCYLLGL</sequence>
<dbReference type="InterPro" id="IPR042524">
    <property type="entry name" value="Presenilin_C"/>
</dbReference>
<organism evidence="2">
    <name type="scientific">Thermofilum pendens</name>
    <dbReference type="NCBI Taxonomy" id="2269"/>
    <lineage>
        <taxon>Archaea</taxon>
        <taxon>Thermoproteota</taxon>
        <taxon>Thermoprotei</taxon>
        <taxon>Thermofilales</taxon>
        <taxon>Thermofilaceae</taxon>
        <taxon>Thermofilum</taxon>
    </lineage>
</organism>
<evidence type="ECO:0000313" key="2">
    <source>
        <dbReference type="EMBL" id="HGB25471.1"/>
    </source>
</evidence>
<protein>
    <submittedName>
        <fullName evidence="2">Uncharacterized protein</fullName>
    </submittedName>
</protein>
<feature type="transmembrane region" description="Helical" evidence="1">
    <location>
        <begin position="102"/>
        <end position="122"/>
    </location>
</feature>